<evidence type="ECO:0000256" key="2">
    <source>
        <dbReference type="ARBA" id="ARBA00022553"/>
    </source>
</evidence>
<dbReference type="InterPro" id="IPR045851">
    <property type="entry name" value="AMP-bd_C_sf"/>
</dbReference>
<feature type="region of interest" description="C-terminal hotdog fold" evidence="7">
    <location>
        <begin position="2096"/>
        <end position="2178"/>
    </location>
</feature>
<dbReference type="InterPro" id="IPR016035">
    <property type="entry name" value="Acyl_Trfase/lysoPLipase"/>
</dbReference>
<dbReference type="GO" id="GO:0004315">
    <property type="term" value="F:3-oxoacyl-[acyl-carrier-protein] synthase activity"/>
    <property type="evidence" value="ECO:0007669"/>
    <property type="project" value="InterPro"/>
</dbReference>
<dbReference type="PROSITE" id="PS52019">
    <property type="entry name" value="PKS_MFAS_DH"/>
    <property type="match status" value="1"/>
</dbReference>
<evidence type="ECO:0000313" key="11">
    <source>
        <dbReference type="EMBL" id="BCB74395.1"/>
    </source>
</evidence>
<dbReference type="Gene3D" id="1.10.1200.10">
    <property type="entry name" value="ACP-like"/>
    <property type="match status" value="1"/>
</dbReference>
<reference evidence="11 12" key="2">
    <citation type="submission" date="2020-03" db="EMBL/GenBank/DDBJ databases">
        <authorList>
            <person name="Ichikawa N."/>
            <person name="Kimura A."/>
            <person name="Kitahashi Y."/>
            <person name="Uohara A."/>
        </authorList>
    </citation>
    <scope>NUCLEOTIDE SEQUENCE [LARGE SCALE GENOMIC DNA]</scope>
    <source>
        <strain evidence="11 12">NBRC 107702</strain>
    </source>
</reference>
<dbReference type="Pfam" id="PF00501">
    <property type="entry name" value="AMP-binding"/>
    <property type="match status" value="1"/>
</dbReference>
<dbReference type="Pfam" id="PF22953">
    <property type="entry name" value="SpnB_Rossmann"/>
    <property type="match status" value="1"/>
</dbReference>
<dbReference type="InterPro" id="IPR049552">
    <property type="entry name" value="PKS_DH_N"/>
</dbReference>
<keyword evidence="4" id="KW-0677">Repeat</keyword>
<evidence type="ECO:0000256" key="3">
    <source>
        <dbReference type="ARBA" id="ARBA00022679"/>
    </source>
</evidence>
<dbReference type="SUPFAM" id="SSF47336">
    <property type="entry name" value="ACP-like"/>
    <property type="match status" value="1"/>
</dbReference>
<dbReference type="InterPro" id="IPR014030">
    <property type="entry name" value="Ketoacyl_synth_N"/>
</dbReference>
<dbReference type="InterPro" id="IPR020845">
    <property type="entry name" value="AMP-binding_CS"/>
</dbReference>
<dbReference type="Gene3D" id="3.30.70.3290">
    <property type="match status" value="1"/>
</dbReference>
<dbReference type="PROSITE" id="PS00455">
    <property type="entry name" value="AMP_BINDING"/>
    <property type="match status" value="1"/>
</dbReference>
<dbReference type="InterPro" id="IPR014031">
    <property type="entry name" value="Ketoacyl_synth_C"/>
</dbReference>
<evidence type="ECO:0000259" key="10">
    <source>
        <dbReference type="PROSITE" id="PS52019"/>
    </source>
</evidence>
<dbReference type="Pfam" id="PF02801">
    <property type="entry name" value="Ketoacyl-synt_C"/>
    <property type="match status" value="1"/>
</dbReference>
<dbReference type="Pfam" id="PF00698">
    <property type="entry name" value="Acyl_transf_1"/>
    <property type="match status" value="1"/>
</dbReference>
<keyword evidence="5" id="KW-0511">Multifunctional enzyme</keyword>
<dbReference type="InterPro" id="IPR042099">
    <property type="entry name" value="ANL_N_sf"/>
</dbReference>
<dbReference type="CDD" id="cd00833">
    <property type="entry name" value="PKS"/>
    <property type="match status" value="1"/>
</dbReference>
<dbReference type="InterPro" id="IPR000873">
    <property type="entry name" value="AMP-dep_synth/lig_dom"/>
</dbReference>
<dbReference type="InterPro" id="IPR014043">
    <property type="entry name" value="Acyl_transferase_dom"/>
</dbReference>
<name>A0A6F8XKQ3_9ACTN</name>
<dbReference type="PROSITE" id="PS00012">
    <property type="entry name" value="PHOSPHOPANTETHEINE"/>
    <property type="match status" value="1"/>
</dbReference>
<accession>A0A6F8XKQ3</accession>
<dbReference type="InterPro" id="IPR025110">
    <property type="entry name" value="AMP-bd_C"/>
</dbReference>
<keyword evidence="12" id="KW-1185">Reference proteome</keyword>
<dbReference type="InterPro" id="IPR020806">
    <property type="entry name" value="PKS_PP-bd"/>
</dbReference>
<feature type="domain" description="Ketosynthase family 3 (KS3)" evidence="9">
    <location>
        <begin position="1068"/>
        <end position="1492"/>
    </location>
</feature>
<dbReference type="FunFam" id="3.40.47.10:FF:000019">
    <property type="entry name" value="Polyketide synthase type I"/>
    <property type="match status" value="1"/>
</dbReference>
<dbReference type="InterPro" id="IPR018201">
    <property type="entry name" value="Ketoacyl_synth_AS"/>
</dbReference>
<dbReference type="SMART" id="SM00823">
    <property type="entry name" value="PKS_PP"/>
    <property type="match status" value="1"/>
</dbReference>
<evidence type="ECO:0000256" key="7">
    <source>
        <dbReference type="PROSITE-ProRule" id="PRU01363"/>
    </source>
</evidence>
<dbReference type="SMART" id="SM00826">
    <property type="entry name" value="PKS_DH"/>
    <property type="match status" value="1"/>
</dbReference>
<dbReference type="Pfam" id="PF00109">
    <property type="entry name" value="ketoacyl-synt"/>
    <property type="match status" value="1"/>
</dbReference>
<evidence type="ECO:0000259" key="9">
    <source>
        <dbReference type="PROSITE" id="PS52004"/>
    </source>
</evidence>
<dbReference type="GO" id="GO:0031177">
    <property type="term" value="F:phosphopantetheine binding"/>
    <property type="evidence" value="ECO:0007669"/>
    <property type="project" value="InterPro"/>
</dbReference>
<sequence>MLRTDLIRPVPEMLRAQSEKYGDKVAFLDERRGVSYRELERRTARLAGHLARLGLGPGECAAIYLNNCVEVVESYFAINRAAGVVVPMNPRSSNAELAYLLEHCAARVVITDGGHLDQVHAVLAGRDGITVIVVGDEAGGAEHSYEALANTEPATPSRDSLGLDDVSWMLYTSGTTGQPKGVRSTQRNVLWSVAACYAPILGLSDTDRVLWPLPLFHSLAHVLCVLGVTSVGATARIMPNFATDEVLDAVRQDDYTFLVGVPTMYHYLLRAAEASDASELAPALRACLVTGSVATASLRESFELAFGVPLLDSYGSTETSGAITMNWATGARVPGSCGLPVPGLAVRLVDPDTERDVEAGAEGEVWVSGPNVMLGYHNNPDATAAALRGRWYRTGDLARFDDNGYLSITGRIKDLIIRGGENIHPTEVEDVLLAIDGIAEAAVVAKPHEVLGEVPAAYVVPAAGVPLDPERVFAICREQLSYFKVPEELYEVEEIPRTGSGKIIRHRLLERPARLRGVRGNHLDLLYRVDWSPLATADATAEPSWQLVDHRHDLGALEPMPDLVAVRVPGAEDGADPTVAVRQAVSGALRLVHGWLTAAGTGESRLVLVTRHAVEVDGHITDPAGAAVWGLIRSAQAEHPGRFVLADVDDEPESLAVLPALAAGDEPQIAIRRGEARVPRLAPVRTTGGGTDSVSAAGWNPDGTVLITGGTGGLGAAVARHLVAARGVRHLVLVSRSGPAAEGAQQLGEELTALGAQVSVAACDAADRDALAAVLAGIPAAHPLTAVVHAAGVRADGLVEGQSPDQIEPVLRSKVDAAWHLHELTRDKDLSAFVLFSASSGLLGTAGEAGWAAANAGLDALAGLRRQQGLPAVSLAWGRWNEPAGMGGRMSTADVRRAARTGQLSMATSEGLALLDAAGAVDEAVLVPARIEVNNIRSAADLPPLLRGLARARTAAEGDAALVDSLADLDATDRSRVLLDLVRDEVATVLGLDSGNAVDEDRTLKDFGFESVTAVELRNRLAGRTGLRLPATIAFDHPTATALAKYLKGRLFGDRATAVRAVVPAAPDEPIAIVGMSCRLPGGVASPDEFWTLVAAGVDAVSGFPTDRGWDVEELFDPDPDRAGKSYVREGGFLYEAAEFDPAFFGISPREALAMDPQHRLLLETAWEAVERVGIDPGSLRGSNTGVFAGVMFRDYAARLGQVPDDVEGYLGIGNAGSVASGRVSYTLGLEGPAVTVDTACSSSLVALHLAAQSLRQGECSLALAGGVAVMATPDVFVEFSRQRGLANDGRCKSFAAGADGTGWAEGVGMLVVERLSDARRNGHQVLAVLRGSAVNQDGASNGLTAPNGPSQERVIRQALANARLTTSDVDAVEAHGTGTKLGDPIEAQAILATYGQGRERPLWLGSVKSNIGHTQAAAGVAGVIKMVMAMRHGMLPRTLHVDAPTPEVDWTAGSVELLTEPVEWAANGHPRRAAVSAFGVSGTNAHVILEEGDAPEPVAEDSAPVVPWVLSAKSEPALRAQAARLARFAASDEGLRPVDVGWSLLSRSRMPHRAVVTGPDAAGLAAALTGFAGGDPESAAAVVSGPGGGAGTGVVFVFPGQGSQWPGMAVELLASSPVFAAAFDDCALALASFVDWDVRAALTDPVLLERVDVVQPLLWAVMVSLAEAWRAFGVVPSAVVGHSQGEIAAACVAGALSLQDGARVVALRSKALRELAGGGAMISVAATVEQVRELLAGHDGVSIAAVNGPGSVVVAGLTGPADGFVAALDAAGVRNRRIAVDYASHSVQVEAIEAQLAEVLAPVQPRAARIAWYSTVERSWIDGTQADAGYWYRNLRQTVWFATATEALLHSGYHGFVEVSAHPVLTVGVQESIDAAGAPAWVTGTLRRDEGGLQRLFTSVGAAFVNGVGVDWAAAYAQLQPRTVGLPTYAFQHSRYWLDVTGSTAGDVTGAGLTAAEHPILGAAVALADGDRVVLTGRISLKTHPWLADHAVMGSVLMPGTAFVELAIRAGDEVGAGHLEELTIQSPLVLPERGGVQVQVTVGVAGETGRRELAVWSRPEGPEREWTQHAAGVVSADRGVAASDPGLMQWPPVGADVVPVDGFYEQLAAEGVEYGPAFQGWGRCGGGARRSSPRWRCLRASGRPGSVCIRCCWMRRCRRGSGCMRMGSCGCRSRGAV</sequence>
<feature type="domain" description="Carrier" evidence="8">
    <location>
        <begin position="976"/>
        <end position="1051"/>
    </location>
</feature>
<dbReference type="InterPro" id="IPR013968">
    <property type="entry name" value="PKS_KR"/>
</dbReference>
<dbReference type="SUPFAM" id="SSF56801">
    <property type="entry name" value="Acetyl-CoA synthetase-like"/>
    <property type="match status" value="1"/>
</dbReference>
<gene>
    <name evidence="11" type="ORF">Pflav_008050</name>
</gene>
<dbReference type="Pfam" id="PF13193">
    <property type="entry name" value="AMP-binding_C"/>
    <property type="match status" value="1"/>
</dbReference>
<dbReference type="SMART" id="SM00827">
    <property type="entry name" value="PKS_AT"/>
    <property type="match status" value="1"/>
</dbReference>
<dbReference type="PANTHER" id="PTHR43775">
    <property type="entry name" value="FATTY ACID SYNTHASE"/>
    <property type="match status" value="1"/>
</dbReference>
<dbReference type="PROSITE" id="PS00606">
    <property type="entry name" value="KS3_1"/>
    <property type="match status" value="1"/>
</dbReference>
<evidence type="ECO:0000256" key="4">
    <source>
        <dbReference type="ARBA" id="ARBA00022737"/>
    </source>
</evidence>
<dbReference type="Gene3D" id="3.40.50.12780">
    <property type="entry name" value="N-terminal domain of ligase-like"/>
    <property type="match status" value="1"/>
</dbReference>
<dbReference type="EMBL" id="AP022870">
    <property type="protein sequence ID" value="BCB74395.1"/>
    <property type="molecule type" value="Genomic_DNA"/>
</dbReference>
<dbReference type="FunFam" id="1.10.1200.10:FF:000007">
    <property type="entry name" value="Probable polyketide synthase pks17"/>
    <property type="match status" value="1"/>
</dbReference>
<feature type="domain" description="PKS/mFAS DH" evidence="10">
    <location>
        <begin position="1959"/>
        <end position="2178"/>
    </location>
</feature>
<dbReference type="InterPro" id="IPR049900">
    <property type="entry name" value="PKS_mFAS_DH"/>
</dbReference>
<dbReference type="SMART" id="SM01294">
    <property type="entry name" value="PKS_PP_betabranch"/>
    <property type="match status" value="1"/>
</dbReference>
<dbReference type="SUPFAM" id="SSF55048">
    <property type="entry name" value="Probable ACP-binding domain of malonyl-CoA ACP transacylase"/>
    <property type="match status" value="1"/>
</dbReference>
<feature type="region of interest" description="N-terminal hotdog fold" evidence="7">
    <location>
        <begin position="1959"/>
        <end position="2082"/>
    </location>
</feature>
<dbReference type="KEGG" id="pfla:Pflav_008050"/>
<evidence type="ECO:0000313" key="12">
    <source>
        <dbReference type="Proteomes" id="UP000502508"/>
    </source>
</evidence>
<dbReference type="InterPro" id="IPR020807">
    <property type="entry name" value="PKS_DH"/>
</dbReference>
<proteinExistence type="predicted"/>
<dbReference type="Pfam" id="PF08659">
    <property type="entry name" value="KR"/>
    <property type="match status" value="1"/>
</dbReference>
<dbReference type="PROSITE" id="PS50075">
    <property type="entry name" value="CARRIER"/>
    <property type="match status" value="1"/>
</dbReference>
<dbReference type="InterPro" id="IPR050091">
    <property type="entry name" value="PKS_NRPS_Biosynth_Enz"/>
</dbReference>
<dbReference type="SUPFAM" id="SSF53901">
    <property type="entry name" value="Thiolase-like"/>
    <property type="match status" value="1"/>
</dbReference>
<dbReference type="Gene3D" id="3.10.129.110">
    <property type="entry name" value="Polyketide synthase dehydratase"/>
    <property type="match status" value="1"/>
</dbReference>
<comment type="caution">
    <text evidence="7">Lacks conserved residue(s) required for the propagation of feature annotation.</text>
</comment>
<evidence type="ECO:0000256" key="5">
    <source>
        <dbReference type="ARBA" id="ARBA00023268"/>
    </source>
</evidence>
<dbReference type="Pfam" id="PF16197">
    <property type="entry name" value="KAsynt_C_assoc"/>
    <property type="match status" value="1"/>
</dbReference>
<keyword evidence="2" id="KW-0597">Phosphoprotein</keyword>
<evidence type="ECO:0000259" key="8">
    <source>
        <dbReference type="PROSITE" id="PS50075"/>
    </source>
</evidence>
<protein>
    <submittedName>
        <fullName evidence="11">Uncharacterized protein</fullName>
    </submittedName>
</protein>
<dbReference type="InterPro" id="IPR006162">
    <property type="entry name" value="Ppantetheine_attach_site"/>
</dbReference>
<dbReference type="GO" id="GO:0004312">
    <property type="term" value="F:fatty acid synthase activity"/>
    <property type="evidence" value="ECO:0007669"/>
    <property type="project" value="TreeGrafter"/>
</dbReference>
<dbReference type="CDD" id="cd08956">
    <property type="entry name" value="KR_3_FAS_SDR_x"/>
    <property type="match status" value="1"/>
</dbReference>
<dbReference type="InterPro" id="IPR016036">
    <property type="entry name" value="Malonyl_transacylase_ACP-bd"/>
</dbReference>
<dbReference type="InterPro" id="IPR032821">
    <property type="entry name" value="PKS_assoc"/>
</dbReference>
<dbReference type="InterPro" id="IPR036291">
    <property type="entry name" value="NAD(P)-bd_dom_sf"/>
</dbReference>
<dbReference type="GO" id="GO:0006633">
    <property type="term" value="P:fatty acid biosynthetic process"/>
    <property type="evidence" value="ECO:0007669"/>
    <property type="project" value="InterPro"/>
</dbReference>
<dbReference type="InterPro" id="IPR036736">
    <property type="entry name" value="ACP-like_sf"/>
</dbReference>
<dbReference type="InterPro" id="IPR009081">
    <property type="entry name" value="PP-bd_ACP"/>
</dbReference>
<dbReference type="InterPro" id="IPR016039">
    <property type="entry name" value="Thiolase-like"/>
</dbReference>
<dbReference type="Proteomes" id="UP000502508">
    <property type="component" value="Chromosome"/>
</dbReference>
<evidence type="ECO:0000256" key="6">
    <source>
        <dbReference type="ARBA" id="ARBA00023315"/>
    </source>
</evidence>
<dbReference type="Pfam" id="PF00550">
    <property type="entry name" value="PP-binding"/>
    <property type="match status" value="1"/>
</dbReference>
<dbReference type="InterPro" id="IPR042104">
    <property type="entry name" value="PKS_dehydratase_sf"/>
</dbReference>
<dbReference type="SMART" id="SM00825">
    <property type="entry name" value="PKS_KS"/>
    <property type="match status" value="1"/>
</dbReference>
<keyword evidence="3" id="KW-0808">Transferase</keyword>
<dbReference type="Gene3D" id="3.40.47.10">
    <property type="match status" value="1"/>
</dbReference>
<dbReference type="PROSITE" id="PS52004">
    <property type="entry name" value="KS3_2"/>
    <property type="match status" value="1"/>
</dbReference>
<dbReference type="SUPFAM" id="SSF51735">
    <property type="entry name" value="NAD(P)-binding Rossmann-fold domains"/>
    <property type="match status" value="2"/>
</dbReference>
<dbReference type="Pfam" id="PF21089">
    <property type="entry name" value="PKS_DH_N"/>
    <property type="match status" value="1"/>
</dbReference>
<dbReference type="PANTHER" id="PTHR43775:SF51">
    <property type="entry name" value="INACTIVE PHENOLPHTHIOCEROL SYNTHESIS POLYKETIDE SYNTHASE TYPE I PKS1-RELATED"/>
    <property type="match status" value="1"/>
</dbReference>
<dbReference type="InterPro" id="IPR020841">
    <property type="entry name" value="PKS_Beta-ketoAc_synthase_dom"/>
</dbReference>
<dbReference type="InterPro" id="IPR057326">
    <property type="entry name" value="KR_dom"/>
</dbReference>
<dbReference type="Gene3D" id="3.40.50.720">
    <property type="entry name" value="NAD(P)-binding Rossmann-like Domain"/>
    <property type="match status" value="1"/>
</dbReference>
<dbReference type="InterPro" id="IPR001227">
    <property type="entry name" value="Ac_transferase_dom_sf"/>
</dbReference>
<dbReference type="InterPro" id="IPR055123">
    <property type="entry name" value="SpnB-like_Rossmann"/>
</dbReference>
<keyword evidence="1" id="KW-0596">Phosphopantetheine</keyword>
<dbReference type="Gene3D" id="3.40.366.10">
    <property type="entry name" value="Malonyl-Coenzyme A Acyl Carrier Protein, domain 2"/>
    <property type="match status" value="1"/>
</dbReference>
<evidence type="ECO:0000256" key="1">
    <source>
        <dbReference type="ARBA" id="ARBA00022450"/>
    </source>
</evidence>
<dbReference type="SUPFAM" id="SSF52151">
    <property type="entry name" value="FabD/lysophospholipase-like"/>
    <property type="match status" value="1"/>
</dbReference>
<dbReference type="Gene3D" id="3.30.300.30">
    <property type="match status" value="1"/>
</dbReference>
<dbReference type="FunFam" id="3.40.366.10:FF:000002">
    <property type="entry name" value="Probable polyketide synthase 2"/>
    <property type="match status" value="1"/>
</dbReference>
<reference evidence="11 12" key="1">
    <citation type="submission" date="2020-03" db="EMBL/GenBank/DDBJ databases">
        <title>Whole genome shotgun sequence of Phytohabitans flavus NBRC 107702.</title>
        <authorList>
            <person name="Komaki H."/>
            <person name="Tamura T."/>
        </authorList>
    </citation>
    <scope>NUCLEOTIDE SEQUENCE [LARGE SCALE GENOMIC DNA]</scope>
    <source>
        <strain evidence="11 12">NBRC 107702</strain>
    </source>
</reference>
<dbReference type="SMART" id="SM00822">
    <property type="entry name" value="PKS_KR"/>
    <property type="match status" value="1"/>
</dbReference>
<keyword evidence="6" id="KW-0012">Acyltransferase</keyword>
<organism evidence="11 12">
    <name type="scientific">Phytohabitans flavus</name>
    <dbReference type="NCBI Taxonomy" id="1076124"/>
    <lineage>
        <taxon>Bacteria</taxon>
        <taxon>Bacillati</taxon>
        <taxon>Actinomycetota</taxon>
        <taxon>Actinomycetes</taxon>
        <taxon>Micromonosporales</taxon>
        <taxon>Micromonosporaceae</taxon>
    </lineage>
</organism>